<evidence type="ECO:0000256" key="1">
    <source>
        <dbReference type="ARBA" id="ARBA00004141"/>
    </source>
</evidence>
<name>A0ABY6MRQ3_9BURK</name>
<accession>A0ABY6MRQ3</accession>
<protein>
    <recommendedName>
        <fullName evidence="8">Rhombosortase</fullName>
    </recommendedName>
</protein>
<evidence type="ECO:0000313" key="6">
    <source>
        <dbReference type="EMBL" id="UZD54674.1"/>
    </source>
</evidence>
<keyword evidence="7" id="KW-1185">Reference proteome</keyword>
<evidence type="ECO:0008006" key="8">
    <source>
        <dbReference type="Google" id="ProtNLM"/>
    </source>
</evidence>
<dbReference type="Proteomes" id="UP001163266">
    <property type="component" value="Chromosome"/>
</dbReference>
<proteinExistence type="predicted"/>
<keyword evidence="3 5" id="KW-1133">Transmembrane helix</keyword>
<reference evidence="6" key="1">
    <citation type="submission" date="2022-10" db="EMBL/GenBank/DDBJ databases">
        <title>Complete genome sequence of Schlegelella aquatica LMG 23380.</title>
        <authorList>
            <person name="Musilova J."/>
            <person name="Kourilova X."/>
            <person name="Bezdicek M."/>
            <person name="Hermankova K."/>
            <person name="Obruca S."/>
            <person name="Sedlar K."/>
        </authorList>
    </citation>
    <scope>NUCLEOTIDE SEQUENCE</scope>
    <source>
        <strain evidence="6">LMG 23380</strain>
    </source>
</reference>
<feature type="transmembrane region" description="Helical" evidence="5">
    <location>
        <begin position="84"/>
        <end position="103"/>
    </location>
</feature>
<feature type="transmembrane region" description="Helical" evidence="5">
    <location>
        <begin position="178"/>
        <end position="202"/>
    </location>
</feature>
<keyword evidence="4 5" id="KW-0472">Membrane</keyword>
<evidence type="ECO:0000313" key="7">
    <source>
        <dbReference type="Proteomes" id="UP001163266"/>
    </source>
</evidence>
<evidence type="ECO:0000256" key="5">
    <source>
        <dbReference type="SAM" id="Phobius"/>
    </source>
</evidence>
<feature type="transmembrane region" description="Helical" evidence="5">
    <location>
        <begin position="141"/>
        <end position="158"/>
    </location>
</feature>
<feature type="transmembrane region" description="Helical" evidence="5">
    <location>
        <begin position="52"/>
        <end position="77"/>
    </location>
</feature>
<dbReference type="Gene3D" id="1.20.1540.10">
    <property type="entry name" value="Rhomboid-like"/>
    <property type="match status" value="1"/>
</dbReference>
<sequence>MSPEAGARGAGAPARAWVSVAALLAVLALLGAGLPSDWLVWRRDAPLQLWRWWTPVAVHWTTGHLVANLAGCALLGWLGWSARLPAHAAIAWLLAWPLTHLGLWLDGPDSALQRYAGLSGVLHAGAAVAGLAMLADRTCAAMRLLGAAMLAGLVWKLATERPWAAAVTTLEAWSFPVAVLAHATGALGGALAFGLVGLCVGFRGRHPAPDP</sequence>
<dbReference type="RefSeq" id="WP_264892281.1">
    <property type="nucleotide sequence ID" value="NZ_CP110257.1"/>
</dbReference>
<feature type="transmembrane region" description="Helical" evidence="5">
    <location>
        <begin position="115"/>
        <end position="134"/>
    </location>
</feature>
<evidence type="ECO:0000256" key="4">
    <source>
        <dbReference type="ARBA" id="ARBA00023136"/>
    </source>
</evidence>
<evidence type="ECO:0000256" key="2">
    <source>
        <dbReference type="ARBA" id="ARBA00022692"/>
    </source>
</evidence>
<feature type="transmembrane region" description="Helical" evidence="5">
    <location>
        <begin position="12"/>
        <end position="32"/>
    </location>
</feature>
<comment type="subcellular location">
    <subcellularLocation>
        <location evidence="1">Membrane</location>
        <topology evidence="1">Multi-pass membrane protein</topology>
    </subcellularLocation>
</comment>
<dbReference type="SUPFAM" id="SSF144091">
    <property type="entry name" value="Rhomboid-like"/>
    <property type="match status" value="1"/>
</dbReference>
<evidence type="ECO:0000256" key="3">
    <source>
        <dbReference type="ARBA" id="ARBA00022989"/>
    </source>
</evidence>
<dbReference type="EMBL" id="CP110257">
    <property type="protein sequence ID" value="UZD54674.1"/>
    <property type="molecule type" value="Genomic_DNA"/>
</dbReference>
<organism evidence="6 7">
    <name type="scientific">Caldimonas aquatica</name>
    <dbReference type="NCBI Taxonomy" id="376175"/>
    <lineage>
        <taxon>Bacteria</taxon>
        <taxon>Pseudomonadati</taxon>
        <taxon>Pseudomonadota</taxon>
        <taxon>Betaproteobacteria</taxon>
        <taxon>Burkholderiales</taxon>
        <taxon>Sphaerotilaceae</taxon>
        <taxon>Caldimonas</taxon>
    </lineage>
</organism>
<dbReference type="InterPro" id="IPR035952">
    <property type="entry name" value="Rhomboid-like_sf"/>
</dbReference>
<gene>
    <name evidence="6" type="ORF">OMP39_13575</name>
</gene>
<keyword evidence="2 5" id="KW-0812">Transmembrane</keyword>